<keyword evidence="3" id="KW-0862">Zinc</keyword>
<evidence type="ECO:0000259" key="5">
    <source>
        <dbReference type="PROSITE" id="PS50089"/>
    </source>
</evidence>
<dbReference type="EMBL" id="MU863880">
    <property type="protein sequence ID" value="KAK4204805.1"/>
    <property type="molecule type" value="Genomic_DNA"/>
</dbReference>
<evidence type="ECO:0000256" key="4">
    <source>
        <dbReference type="PROSITE-ProRule" id="PRU00175"/>
    </source>
</evidence>
<evidence type="ECO:0000313" key="7">
    <source>
        <dbReference type="Proteomes" id="UP001303160"/>
    </source>
</evidence>
<gene>
    <name evidence="6" type="ORF">QBC40DRAFT_329313</name>
</gene>
<evidence type="ECO:0000313" key="6">
    <source>
        <dbReference type="EMBL" id="KAK4204805.1"/>
    </source>
</evidence>
<sequence>MSEIDDDQRQAVVSTLEVLGSIDDDEDDPLVWRRADWQGDWDRVFGEDEWVDREDEDEYYWGYGDEDDEEDEWERDSEFANADEDEDGFYAASQPADEEVVENLPGIPGPVRRELFPEGWEENCVVCLEGIEGFRPAKGSGMGMGMGKGEEVVVSLPGCGHWFHGGCIKAWLSHHNTCPVCRKELQDKTIINTKNTAITTSSSTTKIPELCRDWVDHWLFKYWARKVPKVRFSRPLPAPPPEHSRAEWEPVKRDLAELNSRLGQDSPLYWANEMGWPIQADNGEEMTLFRW</sequence>
<keyword evidence="7" id="KW-1185">Reference proteome</keyword>
<organism evidence="6 7">
    <name type="scientific">Triangularia verruculosa</name>
    <dbReference type="NCBI Taxonomy" id="2587418"/>
    <lineage>
        <taxon>Eukaryota</taxon>
        <taxon>Fungi</taxon>
        <taxon>Dikarya</taxon>
        <taxon>Ascomycota</taxon>
        <taxon>Pezizomycotina</taxon>
        <taxon>Sordariomycetes</taxon>
        <taxon>Sordariomycetidae</taxon>
        <taxon>Sordariales</taxon>
        <taxon>Podosporaceae</taxon>
        <taxon>Triangularia</taxon>
    </lineage>
</organism>
<keyword evidence="2 4" id="KW-0863">Zinc-finger</keyword>
<accession>A0AAN7B1D6</accession>
<reference evidence="6" key="1">
    <citation type="journal article" date="2023" name="Mol. Phylogenet. Evol.">
        <title>Genome-scale phylogeny and comparative genomics of the fungal order Sordariales.</title>
        <authorList>
            <person name="Hensen N."/>
            <person name="Bonometti L."/>
            <person name="Westerberg I."/>
            <person name="Brannstrom I.O."/>
            <person name="Guillou S."/>
            <person name="Cros-Aarteil S."/>
            <person name="Calhoun S."/>
            <person name="Haridas S."/>
            <person name="Kuo A."/>
            <person name="Mondo S."/>
            <person name="Pangilinan J."/>
            <person name="Riley R."/>
            <person name="LaButti K."/>
            <person name="Andreopoulos B."/>
            <person name="Lipzen A."/>
            <person name="Chen C."/>
            <person name="Yan M."/>
            <person name="Daum C."/>
            <person name="Ng V."/>
            <person name="Clum A."/>
            <person name="Steindorff A."/>
            <person name="Ohm R.A."/>
            <person name="Martin F."/>
            <person name="Silar P."/>
            <person name="Natvig D.O."/>
            <person name="Lalanne C."/>
            <person name="Gautier V."/>
            <person name="Ament-Velasquez S.L."/>
            <person name="Kruys A."/>
            <person name="Hutchinson M.I."/>
            <person name="Powell A.J."/>
            <person name="Barry K."/>
            <person name="Miller A.N."/>
            <person name="Grigoriev I.V."/>
            <person name="Debuchy R."/>
            <person name="Gladieux P."/>
            <person name="Hiltunen Thoren M."/>
            <person name="Johannesson H."/>
        </authorList>
    </citation>
    <scope>NUCLEOTIDE SEQUENCE</scope>
    <source>
        <strain evidence="6">CBS 315.58</strain>
    </source>
</reference>
<dbReference type="AlphaFoldDB" id="A0AAN7B1D6"/>
<feature type="domain" description="RING-type" evidence="5">
    <location>
        <begin position="124"/>
        <end position="182"/>
    </location>
</feature>
<dbReference type="SUPFAM" id="SSF57850">
    <property type="entry name" value="RING/U-box"/>
    <property type="match status" value="1"/>
</dbReference>
<dbReference type="SMART" id="SM00184">
    <property type="entry name" value="RING"/>
    <property type="match status" value="1"/>
</dbReference>
<name>A0AAN7B1D6_9PEZI</name>
<dbReference type="Gene3D" id="3.30.40.10">
    <property type="entry name" value="Zinc/RING finger domain, C3HC4 (zinc finger)"/>
    <property type="match status" value="1"/>
</dbReference>
<evidence type="ECO:0000256" key="1">
    <source>
        <dbReference type="ARBA" id="ARBA00022723"/>
    </source>
</evidence>
<dbReference type="InterPro" id="IPR001841">
    <property type="entry name" value="Znf_RING"/>
</dbReference>
<reference evidence="6" key="2">
    <citation type="submission" date="2023-05" db="EMBL/GenBank/DDBJ databases">
        <authorList>
            <consortium name="Lawrence Berkeley National Laboratory"/>
            <person name="Steindorff A."/>
            <person name="Hensen N."/>
            <person name="Bonometti L."/>
            <person name="Westerberg I."/>
            <person name="Brannstrom I.O."/>
            <person name="Guillou S."/>
            <person name="Cros-Aarteil S."/>
            <person name="Calhoun S."/>
            <person name="Haridas S."/>
            <person name="Kuo A."/>
            <person name="Mondo S."/>
            <person name="Pangilinan J."/>
            <person name="Riley R."/>
            <person name="Labutti K."/>
            <person name="Andreopoulos B."/>
            <person name="Lipzen A."/>
            <person name="Chen C."/>
            <person name="Yanf M."/>
            <person name="Daum C."/>
            <person name="Ng V."/>
            <person name="Clum A."/>
            <person name="Ohm R."/>
            <person name="Martin F."/>
            <person name="Silar P."/>
            <person name="Natvig D."/>
            <person name="Lalanne C."/>
            <person name="Gautier V."/>
            <person name="Ament-Velasquez S.L."/>
            <person name="Kruys A."/>
            <person name="Hutchinson M.I."/>
            <person name="Powell A.J."/>
            <person name="Barry K."/>
            <person name="Miller A.N."/>
            <person name="Grigoriev I.V."/>
            <person name="Debuchy R."/>
            <person name="Gladieux P."/>
            <person name="Thoren M.H."/>
            <person name="Johannesson H."/>
        </authorList>
    </citation>
    <scope>NUCLEOTIDE SEQUENCE</scope>
    <source>
        <strain evidence="6">CBS 315.58</strain>
    </source>
</reference>
<proteinExistence type="predicted"/>
<evidence type="ECO:0000256" key="2">
    <source>
        <dbReference type="ARBA" id="ARBA00022771"/>
    </source>
</evidence>
<dbReference type="Proteomes" id="UP001303160">
    <property type="component" value="Unassembled WGS sequence"/>
</dbReference>
<dbReference type="InterPro" id="IPR013083">
    <property type="entry name" value="Znf_RING/FYVE/PHD"/>
</dbReference>
<evidence type="ECO:0000256" key="3">
    <source>
        <dbReference type="ARBA" id="ARBA00022833"/>
    </source>
</evidence>
<keyword evidence="1" id="KW-0479">Metal-binding</keyword>
<dbReference type="Pfam" id="PF13639">
    <property type="entry name" value="zf-RING_2"/>
    <property type="match status" value="1"/>
</dbReference>
<comment type="caution">
    <text evidence="6">The sequence shown here is derived from an EMBL/GenBank/DDBJ whole genome shotgun (WGS) entry which is preliminary data.</text>
</comment>
<protein>
    <recommendedName>
        <fullName evidence="5">RING-type domain-containing protein</fullName>
    </recommendedName>
</protein>
<dbReference type="GO" id="GO:0008270">
    <property type="term" value="F:zinc ion binding"/>
    <property type="evidence" value="ECO:0007669"/>
    <property type="project" value="UniProtKB-KW"/>
</dbReference>
<dbReference type="PROSITE" id="PS50089">
    <property type="entry name" value="ZF_RING_2"/>
    <property type="match status" value="1"/>
</dbReference>
<dbReference type="PANTHER" id="PTHR15710">
    <property type="entry name" value="E3 UBIQUITIN-PROTEIN LIGASE PRAJA"/>
    <property type="match status" value="1"/>
</dbReference>